<feature type="transmembrane region" description="Helical" evidence="1">
    <location>
        <begin position="100"/>
        <end position="118"/>
    </location>
</feature>
<accession>A0A0L0SBN0</accession>
<protein>
    <submittedName>
        <fullName evidence="2">Uncharacterized protein</fullName>
    </submittedName>
</protein>
<feature type="transmembrane region" description="Helical" evidence="1">
    <location>
        <begin position="29"/>
        <end position="53"/>
    </location>
</feature>
<keyword evidence="1" id="KW-0472">Membrane</keyword>
<dbReference type="Proteomes" id="UP000054350">
    <property type="component" value="Unassembled WGS sequence"/>
</dbReference>
<evidence type="ECO:0000313" key="3">
    <source>
        <dbReference type="Proteomes" id="UP000054350"/>
    </source>
</evidence>
<keyword evidence="3" id="KW-1185">Reference proteome</keyword>
<dbReference type="OrthoDB" id="2141246at2759"/>
<feature type="transmembrane region" description="Helical" evidence="1">
    <location>
        <begin position="60"/>
        <end position="80"/>
    </location>
</feature>
<reference evidence="2 3" key="1">
    <citation type="submission" date="2009-11" db="EMBL/GenBank/DDBJ databases">
        <title>Annotation of Allomyces macrogynus ATCC 38327.</title>
        <authorList>
            <consortium name="The Broad Institute Genome Sequencing Platform"/>
            <person name="Russ C."/>
            <person name="Cuomo C."/>
            <person name="Burger G."/>
            <person name="Gray M.W."/>
            <person name="Holland P.W.H."/>
            <person name="King N."/>
            <person name="Lang F.B.F."/>
            <person name="Roger A.J."/>
            <person name="Ruiz-Trillo I."/>
            <person name="Young S.K."/>
            <person name="Zeng Q."/>
            <person name="Gargeya S."/>
            <person name="Fitzgerald M."/>
            <person name="Haas B."/>
            <person name="Abouelleil A."/>
            <person name="Alvarado L."/>
            <person name="Arachchi H.M."/>
            <person name="Berlin A."/>
            <person name="Chapman S.B."/>
            <person name="Gearin G."/>
            <person name="Goldberg J."/>
            <person name="Griggs A."/>
            <person name="Gujja S."/>
            <person name="Hansen M."/>
            <person name="Heiman D."/>
            <person name="Howarth C."/>
            <person name="Larimer J."/>
            <person name="Lui A."/>
            <person name="MacDonald P.J.P."/>
            <person name="McCowen C."/>
            <person name="Montmayeur A."/>
            <person name="Murphy C."/>
            <person name="Neiman D."/>
            <person name="Pearson M."/>
            <person name="Priest M."/>
            <person name="Roberts A."/>
            <person name="Saif S."/>
            <person name="Shea T."/>
            <person name="Sisk P."/>
            <person name="Stolte C."/>
            <person name="Sykes S."/>
            <person name="Wortman J."/>
            <person name="Nusbaum C."/>
            <person name="Birren B."/>
        </authorList>
    </citation>
    <scope>NUCLEOTIDE SEQUENCE [LARGE SCALE GENOMIC DNA]</scope>
    <source>
        <strain evidence="2 3">ATCC 38327</strain>
    </source>
</reference>
<keyword evidence="1" id="KW-1133">Transmembrane helix</keyword>
<evidence type="ECO:0000313" key="2">
    <source>
        <dbReference type="EMBL" id="KNE59847.1"/>
    </source>
</evidence>
<name>A0A0L0SBN0_ALLM3</name>
<gene>
    <name evidence="2" type="ORF">AMAG_05300</name>
</gene>
<dbReference type="VEuPathDB" id="FungiDB:AMAG_05300"/>
<dbReference type="EMBL" id="GG745335">
    <property type="protein sequence ID" value="KNE59847.1"/>
    <property type="molecule type" value="Genomic_DNA"/>
</dbReference>
<reference evidence="3" key="2">
    <citation type="submission" date="2009-11" db="EMBL/GenBank/DDBJ databases">
        <title>The Genome Sequence of Allomyces macrogynus strain ATCC 38327.</title>
        <authorList>
            <consortium name="The Broad Institute Genome Sequencing Platform"/>
            <person name="Russ C."/>
            <person name="Cuomo C."/>
            <person name="Shea T."/>
            <person name="Young S.K."/>
            <person name="Zeng Q."/>
            <person name="Koehrsen M."/>
            <person name="Haas B."/>
            <person name="Borodovsky M."/>
            <person name="Guigo R."/>
            <person name="Alvarado L."/>
            <person name="Berlin A."/>
            <person name="Borenstein D."/>
            <person name="Chen Z."/>
            <person name="Engels R."/>
            <person name="Freedman E."/>
            <person name="Gellesch M."/>
            <person name="Goldberg J."/>
            <person name="Griggs A."/>
            <person name="Gujja S."/>
            <person name="Heiman D."/>
            <person name="Hepburn T."/>
            <person name="Howarth C."/>
            <person name="Jen D."/>
            <person name="Larson L."/>
            <person name="Lewis B."/>
            <person name="Mehta T."/>
            <person name="Park D."/>
            <person name="Pearson M."/>
            <person name="Roberts A."/>
            <person name="Saif S."/>
            <person name="Shenoy N."/>
            <person name="Sisk P."/>
            <person name="Stolte C."/>
            <person name="Sykes S."/>
            <person name="Walk T."/>
            <person name="White J."/>
            <person name="Yandava C."/>
            <person name="Burger G."/>
            <person name="Gray M.W."/>
            <person name="Holland P.W.H."/>
            <person name="King N."/>
            <person name="Lang F.B.F."/>
            <person name="Roger A.J."/>
            <person name="Ruiz-Trillo I."/>
            <person name="Lander E."/>
            <person name="Nusbaum C."/>
        </authorList>
    </citation>
    <scope>NUCLEOTIDE SEQUENCE [LARGE SCALE GENOMIC DNA]</scope>
    <source>
        <strain evidence="3">ATCC 38327</strain>
    </source>
</reference>
<dbReference type="AlphaFoldDB" id="A0A0L0SBN0"/>
<organism evidence="2 3">
    <name type="scientific">Allomyces macrogynus (strain ATCC 38327)</name>
    <name type="common">Allomyces javanicus var. macrogynus</name>
    <dbReference type="NCBI Taxonomy" id="578462"/>
    <lineage>
        <taxon>Eukaryota</taxon>
        <taxon>Fungi</taxon>
        <taxon>Fungi incertae sedis</taxon>
        <taxon>Blastocladiomycota</taxon>
        <taxon>Blastocladiomycetes</taxon>
        <taxon>Blastocladiales</taxon>
        <taxon>Blastocladiaceae</taxon>
        <taxon>Allomyces</taxon>
    </lineage>
</organism>
<proteinExistence type="predicted"/>
<sequence>MHVTNQVNFVVHFFCRDMDCAWEGEVADVLYVLMVVPSSTVLILQSTMLVPAWGRPYNRALLFLLVAVAMGLIATSTTQLSWDPDAFAGTGMCSIVLNRTFSTAGTALLVVMYLIIFNRFGAAHGAPRPGDAQACATGHGLL</sequence>
<keyword evidence="1" id="KW-0812">Transmembrane</keyword>
<evidence type="ECO:0000256" key="1">
    <source>
        <dbReference type="SAM" id="Phobius"/>
    </source>
</evidence>